<evidence type="ECO:0000313" key="1">
    <source>
        <dbReference type="EMBL" id="KAG2662524.1"/>
    </source>
</evidence>
<protein>
    <submittedName>
        <fullName evidence="1">Uncharacterized protein</fullName>
    </submittedName>
</protein>
<dbReference type="EMBL" id="CM029037">
    <property type="protein sequence ID" value="KAG2662524.1"/>
    <property type="molecule type" value="Genomic_DNA"/>
</dbReference>
<reference evidence="1" key="1">
    <citation type="submission" date="2020-05" db="EMBL/GenBank/DDBJ databases">
        <title>WGS assembly of Panicum virgatum.</title>
        <authorList>
            <person name="Lovell J.T."/>
            <person name="Jenkins J."/>
            <person name="Shu S."/>
            <person name="Juenger T.E."/>
            <person name="Schmutz J."/>
        </authorList>
    </citation>
    <scope>NUCLEOTIDE SEQUENCE</scope>
    <source>
        <strain evidence="1">AP13</strain>
    </source>
</reference>
<comment type="caution">
    <text evidence="1">The sequence shown here is derived from an EMBL/GenBank/DDBJ whole genome shotgun (WGS) entry which is preliminary data.</text>
</comment>
<evidence type="ECO:0000313" key="2">
    <source>
        <dbReference type="Proteomes" id="UP000823388"/>
    </source>
</evidence>
<accession>A0A8T0XZV9</accession>
<dbReference type="AlphaFoldDB" id="A0A8T0XZV9"/>
<proteinExistence type="predicted"/>
<dbReference type="InterPro" id="IPR011989">
    <property type="entry name" value="ARM-like"/>
</dbReference>
<gene>
    <name evidence="1" type="ORF">PVAP13_1KG542698</name>
</gene>
<sequence length="62" mass="7300">MLLKQLVTPLITQLLDRRSSVVKQACHLLTSYRKSYYVTLNHTQSCSSRSFLEHRNHHSRNC</sequence>
<organism evidence="1 2">
    <name type="scientific">Panicum virgatum</name>
    <name type="common">Blackwell switchgrass</name>
    <dbReference type="NCBI Taxonomy" id="38727"/>
    <lineage>
        <taxon>Eukaryota</taxon>
        <taxon>Viridiplantae</taxon>
        <taxon>Streptophyta</taxon>
        <taxon>Embryophyta</taxon>
        <taxon>Tracheophyta</taxon>
        <taxon>Spermatophyta</taxon>
        <taxon>Magnoliopsida</taxon>
        <taxon>Liliopsida</taxon>
        <taxon>Poales</taxon>
        <taxon>Poaceae</taxon>
        <taxon>PACMAD clade</taxon>
        <taxon>Panicoideae</taxon>
        <taxon>Panicodae</taxon>
        <taxon>Paniceae</taxon>
        <taxon>Panicinae</taxon>
        <taxon>Panicum</taxon>
        <taxon>Panicum sect. Hiantes</taxon>
    </lineage>
</organism>
<keyword evidence="2" id="KW-1185">Reference proteome</keyword>
<name>A0A8T0XZV9_PANVG</name>
<dbReference type="Gene3D" id="1.25.10.10">
    <property type="entry name" value="Leucine-rich Repeat Variant"/>
    <property type="match status" value="1"/>
</dbReference>
<dbReference type="Proteomes" id="UP000823388">
    <property type="component" value="Chromosome 1K"/>
</dbReference>